<feature type="transmembrane region" description="Helical" evidence="2">
    <location>
        <begin position="12"/>
        <end position="29"/>
    </location>
</feature>
<evidence type="ECO:0000256" key="1">
    <source>
        <dbReference type="SAM" id="MobiDB-lite"/>
    </source>
</evidence>
<evidence type="ECO:0000256" key="2">
    <source>
        <dbReference type="SAM" id="Phobius"/>
    </source>
</evidence>
<gene>
    <name evidence="3" type="ORF">ETD85_34970</name>
</gene>
<reference evidence="3 4" key="1">
    <citation type="submission" date="2019-05" db="EMBL/GenBank/DDBJ databases">
        <title>Draft genome sequence of Nonomuraea zeae DSM 100528.</title>
        <authorList>
            <person name="Saricaoglu S."/>
            <person name="Isik K."/>
        </authorList>
    </citation>
    <scope>NUCLEOTIDE SEQUENCE [LARGE SCALE GENOMIC DNA]</scope>
    <source>
        <strain evidence="3 4">DSM 100528</strain>
    </source>
</reference>
<dbReference type="InterPro" id="IPR052384">
    <property type="entry name" value="TMTC_O-mannosyltransferase"/>
</dbReference>
<keyword evidence="4" id="KW-1185">Reference proteome</keyword>
<keyword evidence="2" id="KW-0472">Membrane</keyword>
<protein>
    <submittedName>
        <fullName evidence="3">Tetratricopeptide repeat protein</fullName>
    </submittedName>
</protein>
<dbReference type="Gene3D" id="1.25.40.10">
    <property type="entry name" value="Tetratricopeptide repeat domain"/>
    <property type="match status" value="2"/>
</dbReference>
<proteinExistence type="predicted"/>
<feature type="region of interest" description="Disordered" evidence="1">
    <location>
        <begin position="845"/>
        <end position="866"/>
    </location>
</feature>
<name>A0A5S4GQI2_9ACTN</name>
<dbReference type="GO" id="GO:0000030">
    <property type="term" value="F:mannosyltransferase activity"/>
    <property type="evidence" value="ECO:0007669"/>
    <property type="project" value="TreeGrafter"/>
</dbReference>
<dbReference type="RefSeq" id="WP_138694096.1">
    <property type="nucleotide sequence ID" value="NZ_JBHSAZ010000002.1"/>
</dbReference>
<dbReference type="Pfam" id="PF13432">
    <property type="entry name" value="TPR_16"/>
    <property type="match status" value="1"/>
</dbReference>
<keyword evidence="2" id="KW-1133">Transmembrane helix</keyword>
<dbReference type="PANTHER" id="PTHR44216:SF3">
    <property type="entry name" value="PROTEIN O-MANNOSYL-TRANSFERASE TMTC2"/>
    <property type="match status" value="1"/>
</dbReference>
<evidence type="ECO:0000313" key="3">
    <source>
        <dbReference type="EMBL" id="TMR28660.1"/>
    </source>
</evidence>
<dbReference type="InterPro" id="IPR006597">
    <property type="entry name" value="Sel1-like"/>
</dbReference>
<dbReference type="InterPro" id="IPR011717">
    <property type="entry name" value="TPR-4"/>
</dbReference>
<dbReference type="InterPro" id="IPR019734">
    <property type="entry name" value="TPR_rpt"/>
</dbReference>
<dbReference type="AlphaFoldDB" id="A0A5S4GQI2"/>
<accession>A0A5S4GQI2</accession>
<keyword evidence="2" id="KW-0812">Transmembrane</keyword>
<dbReference type="EMBL" id="VCKX01000137">
    <property type="protein sequence ID" value="TMR28660.1"/>
    <property type="molecule type" value="Genomic_DNA"/>
</dbReference>
<sequence length="866" mass="96226">MNTRRRVRLGGYGAAVLMVAVAVTSNQVLSEDSWSWSWLGAALTAAVATVLWDRWRAHVDPDGSLVLTDEKGRPPRLADADPFVLGVGISQFAAEGLPPHVPRDIDEPLAAALTGIRERSAGHRLVIVQGERLAGATHSLVYAARRHLPAWRVAMFADDHRVRLPGLLAQAAKWTDSEAGVVLWWDSMSVTRLNEFTPAVLDGLPPGTAVLATVHTEEVTDTGGSAAIRQATHVPALLRDRSRHLTVGTVTPREREWIRDEPAYESLRAAVDDESSDILMGRLMAALDAIRQSLTPGTGEHAADRISLLRVVTDWYRVQMPGRLTDKVLLRLWREYRRELSGLPDGAPVPADGFTRALDWASGAPSTAHPRLITFDGVYRPHPLLSVIANEPAPVGWSAGGPLWDYAEQHLKARQIVSLGHAAFDHGDFAAAVRLLRKFPLRMVAIRVRHRLGHHLYDTGDVEEARRWWLHAADTGDPDAAPHALFDLGVIEHRRHGDMEKAQHWWKRAAETDHPHAAPKAMISLGLSEHEFGRVEEARAWYLRVIGSEHSDEIPEAMRNLAALEQQEGRAEEARHWYVRVVESGPSREAALAMFNLGDLESEQGRPEEARAWYLNAIDTDDDAVAPRAMVHLGLLTESTDLTQSKAWWERAAGTGHDVAAPTAMNNLGRACRKEQQLGEARRWYTRLLEFEDYAGRPHAMLALGEIDRETGRTAEARRWYTAVIQAEHDDATPKAMLHFALLELGQGRPDAAMQWLELAMETDHADVAPLAMLQTGYLEQRHGRFAQARDWYARTIESAHPRAAAGAAQAIQTMDRRERDLSRAEWYVQYGYLAYADFGDRAAKPDASVADAPEDSPEPDRKPGE</sequence>
<dbReference type="InterPro" id="IPR011990">
    <property type="entry name" value="TPR-like_helical_dom_sf"/>
</dbReference>
<dbReference type="GO" id="GO:0035269">
    <property type="term" value="P:protein O-linked glycosylation via mannose"/>
    <property type="evidence" value="ECO:0007669"/>
    <property type="project" value="TreeGrafter"/>
</dbReference>
<dbReference type="PANTHER" id="PTHR44216">
    <property type="entry name" value="PROTEIN O-MANNOSYL-TRANSFERASE TMTC2"/>
    <property type="match status" value="1"/>
</dbReference>
<dbReference type="OrthoDB" id="4202450at2"/>
<evidence type="ECO:0000313" key="4">
    <source>
        <dbReference type="Proteomes" id="UP000306628"/>
    </source>
</evidence>
<dbReference type="SMART" id="SM00028">
    <property type="entry name" value="TPR"/>
    <property type="match status" value="6"/>
</dbReference>
<organism evidence="3 4">
    <name type="scientific">Nonomuraea zeae</name>
    <dbReference type="NCBI Taxonomy" id="1642303"/>
    <lineage>
        <taxon>Bacteria</taxon>
        <taxon>Bacillati</taxon>
        <taxon>Actinomycetota</taxon>
        <taxon>Actinomycetes</taxon>
        <taxon>Streptosporangiales</taxon>
        <taxon>Streptosporangiaceae</taxon>
        <taxon>Nonomuraea</taxon>
    </lineage>
</organism>
<dbReference type="SMART" id="SM00671">
    <property type="entry name" value="SEL1"/>
    <property type="match status" value="4"/>
</dbReference>
<dbReference type="Pfam" id="PF13424">
    <property type="entry name" value="TPR_12"/>
    <property type="match status" value="1"/>
</dbReference>
<dbReference type="SUPFAM" id="SSF81901">
    <property type="entry name" value="HCP-like"/>
    <property type="match status" value="2"/>
</dbReference>
<dbReference type="GO" id="GO:0042802">
    <property type="term" value="F:identical protein binding"/>
    <property type="evidence" value="ECO:0007669"/>
    <property type="project" value="InterPro"/>
</dbReference>
<dbReference type="Pfam" id="PF07721">
    <property type="entry name" value="TPR_4"/>
    <property type="match status" value="2"/>
</dbReference>
<dbReference type="Proteomes" id="UP000306628">
    <property type="component" value="Unassembled WGS sequence"/>
</dbReference>
<comment type="caution">
    <text evidence="3">The sequence shown here is derived from an EMBL/GenBank/DDBJ whole genome shotgun (WGS) entry which is preliminary data.</text>
</comment>